<keyword evidence="3" id="KW-1185">Reference proteome</keyword>
<sequence>MSEDIEDYQEIEPVADSLVDAPSTRSWMTLENISSASPALVALLNNQECMKLSHQVSKLTEMVADLKVGPRSISMPPSASSRKSRDSDILTIFEAFVSETGIPINVRKGKKTLEYGGKFRNAAIEMMKESWDPETLDESIARLLSLEDHDIIRLYNGMSIKHREQKAQGKGKKTLVQTRTESFQTAIDGGDITPHRQGEKRKAPKTPATHHMRCHLLYGK</sequence>
<dbReference type="AlphaFoldDB" id="A0A8H5Y895"/>
<name>A0A8H5Y895_9HYPO</name>
<evidence type="ECO:0000313" key="3">
    <source>
        <dbReference type="Proteomes" id="UP000544331"/>
    </source>
</evidence>
<dbReference type="Proteomes" id="UP000544331">
    <property type="component" value="Unassembled WGS sequence"/>
</dbReference>
<accession>A0A8H5Y895</accession>
<evidence type="ECO:0000256" key="1">
    <source>
        <dbReference type="SAM" id="MobiDB-lite"/>
    </source>
</evidence>
<organism evidence="2 3">
    <name type="scientific">Fusarium mundagurra</name>
    <dbReference type="NCBI Taxonomy" id="1567541"/>
    <lineage>
        <taxon>Eukaryota</taxon>
        <taxon>Fungi</taxon>
        <taxon>Dikarya</taxon>
        <taxon>Ascomycota</taxon>
        <taxon>Pezizomycotina</taxon>
        <taxon>Sordariomycetes</taxon>
        <taxon>Hypocreomycetidae</taxon>
        <taxon>Hypocreales</taxon>
        <taxon>Nectriaceae</taxon>
        <taxon>Fusarium</taxon>
        <taxon>Fusarium fujikuroi species complex</taxon>
    </lineage>
</organism>
<reference evidence="2 3" key="1">
    <citation type="submission" date="2020-05" db="EMBL/GenBank/DDBJ databases">
        <title>Identification and distribution of gene clusters putatively required for synthesis of sphingolipid metabolism inhibitors in phylogenetically diverse species of the filamentous fungus Fusarium.</title>
        <authorList>
            <person name="Kim H.-S."/>
            <person name="Busman M."/>
            <person name="Brown D.W."/>
            <person name="Divon H."/>
            <person name="Uhlig S."/>
            <person name="Proctor R.H."/>
        </authorList>
    </citation>
    <scope>NUCLEOTIDE SEQUENCE [LARGE SCALE GENOMIC DNA]</scope>
    <source>
        <strain evidence="2 3">NRRL 66235</strain>
    </source>
</reference>
<feature type="region of interest" description="Disordered" evidence="1">
    <location>
        <begin position="187"/>
        <end position="209"/>
    </location>
</feature>
<protein>
    <submittedName>
        <fullName evidence="2">Uncharacterized protein</fullName>
    </submittedName>
</protein>
<dbReference type="OrthoDB" id="5102566at2759"/>
<gene>
    <name evidence="2" type="ORF">FMUND_10907</name>
</gene>
<comment type="caution">
    <text evidence="2">The sequence shown here is derived from an EMBL/GenBank/DDBJ whole genome shotgun (WGS) entry which is preliminary data.</text>
</comment>
<dbReference type="EMBL" id="JAAOAN010000408">
    <property type="protein sequence ID" value="KAF5707808.1"/>
    <property type="molecule type" value="Genomic_DNA"/>
</dbReference>
<proteinExistence type="predicted"/>
<evidence type="ECO:0000313" key="2">
    <source>
        <dbReference type="EMBL" id="KAF5707808.1"/>
    </source>
</evidence>